<dbReference type="PANTHER" id="PTHR13593:SF113">
    <property type="entry name" value="SI:DKEY-266F7.9"/>
    <property type="match status" value="1"/>
</dbReference>
<dbReference type="InterPro" id="IPR051057">
    <property type="entry name" value="PI-PLC_domain"/>
</dbReference>
<dbReference type="RefSeq" id="WP_301622807.1">
    <property type="nucleotide sequence ID" value="NZ_JAOSKY010000012.1"/>
</dbReference>
<dbReference type="EMBL" id="JAOSKY010000012">
    <property type="protein sequence ID" value="MCU7249981.1"/>
    <property type="molecule type" value="Genomic_DNA"/>
</dbReference>
<accession>A0A9X2XJJ9</accession>
<sequence>MGDISQEAALFWLINQSTGKKAMSQRTTLCLVNVSGHNITDMKVSAVSGFEKGNDPSVFIRGGLAQNSSIGGYVELLSASEPALYSVELTFSDGTTLSFSDNQQNAINKHVGTLAHTGTAQGLEVWRSSGGDVGSSSHGTNGVYIRSSAVPDHSTWMGDLQQRKPGILLSDITLPGSHDAGMYETHDYPLGGGGEWAKTQSLSTLGQLQAGSRYFDIRVCWRGDELSTYHGTTGYGAYGASLSSILEDVQTFLNSDAGKDEAVILKFSHTYTNTVSSIITEVKKLGERLQIPKPAGGATNLAQTPLSDMKGTVVAVFADEFEAYWDQEQGIWPYFDTEEHPSSINGTNLTVYDHYSNVGVYESMAHDQMGKLGKYGGRGYSYLFLLSWTLTGGGAVLDIEVLAGMANPWLPGKLASRAVQEGHRPNIVYLDFIDPWLCGVAIGLN</sequence>
<dbReference type="PROSITE" id="PS50007">
    <property type="entry name" value="PIPLC_X_DOMAIN"/>
    <property type="match status" value="1"/>
</dbReference>
<dbReference type="AlphaFoldDB" id="A0A9X2XJJ9"/>
<keyword evidence="2" id="KW-1185">Reference proteome</keyword>
<evidence type="ECO:0000313" key="2">
    <source>
        <dbReference type="Proteomes" id="UP001139955"/>
    </source>
</evidence>
<dbReference type="InterPro" id="IPR017946">
    <property type="entry name" value="PLC-like_Pdiesterase_TIM-brl"/>
</dbReference>
<dbReference type="GO" id="GO:0006629">
    <property type="term" value="P:lipid metabolic process"/>
    <property type="evidence" value="ECO:0007669"/>
    <property type="project" value="InterPro"/>
</dbReference>
<protein>
    <recommendedName>
        <fullName evidence="3">Phosphatidylinositol diacylglycerol-lyase</fullName>
    </recommendedName>
</protein>
<dbReference type="SUPFAM" id="SSF51695">
    <property type="entry name" value="PLC-like phosphodiesterases"/>
    <property type="match status" value="1"/>
</dbReference>
<dbReference type="GO" id="GO:0008081">
    <property type="term" value="F:phosphoric diester hydrolase activity"/>
    <property type="evidence" value="ECO:0007669"/>
    <property type="project" value="InterPro"/>
</dbReference>
<dbReference type="Gene3D" id="3.20.20.190">
    <property type="entry name" value="Phosphatidylinositol (PI) phosphodiesterase"/>
    <property type="match status" value="1"/>
</dbReference>
<comment type="caution">
    <text evidence="1">The sequence shown here is derived from an EMBL/GenBank/DDBJ whole genome shotgun (WGS) entry which is preliminary data.</text>
</comment>
<evidence type="ECO:0008006" key="3">
    <source>
        <dbReference type="Google" id="ProtNLM"/>
    </source>
</evidence>
<dbReference type="PANTHER" id="PTHR13593">
    <property type="match status" value="1"/>
</dbReference>
<proteinExistence type="predicted"/>
<dbReference type="Proteomes" id="UP001139955">
    <property type="component" value="Unassembled WGS sequence"/>
</dbReference>
<name>A0A9X2XJJ9_9PSED</name>
<gene>
    <name evidence="1" type="ORF">OC940_19405</name>
</gene>
<reference evidence="1" key="1">
    <citation type="submission" date="2022-09" db="EMBL/GenBank/DDBJ databases">
        <authorList>
            <person name="Cesa-Luna C."/>
            <person name="Girard L."/>
            <person name="Lood C."/>
            <person name="Hofte M."/>
            <person name="De Mot R."/>
        </authorList>
    </citation>
    <scope>NUCLEOTIDE SEQUENCE</scope>
    <source>
        <strain evidence="1">B1M3-32</strain>
    </source>
</reference>
<reference evidence="1" key="2">
    <citation type="journal article" date="2023" name="mSystems">
        <title>Charting the Lipopeptidome of Nonpathogenic Pseudomonas.</title>
        <authorList>
            <person name="Cesa-Luna C."/>
            <person name="Geudens N."/>
            <person name="Girard L."/>
            <person name="De Roo V."/>
            <person name="Maklad H.R."/>
            <person name="Martins J.C."/>
            <person name="Hofte M."/>
            <person name="De Mot R."/>
        </authorList>
    </citation>
    <scope>NUCLEOTIDE SEQUENCE</scope>
    <source>
        <strain evidence="1">B1M3-32</strain>
    </source>
</reference>
<evidence type="ECO:0000313" key="1">
    <source>
        <dbReference type="EMBL" id="MCU7249981.1"/>
    </source>
</evidence>
<organism evidence="1 2">
    <name type="scientific">Pseudomonas koreensis</name>
    <dbReference type="NCBI Taxonomy" id="198620"/>
    <lineage>
        <taxon>Bacteria</taxon>
        <taxon>Pseudomonadati</taxon>
        <taxon>Pseudomonadota</taxon>
        <taxon>Gammaproteobacteria</taxon>
        <taxon>Pseudomonadales</taxon>
        <taxon>Pseudomonadaceae</taxon>
        <taxon>Pseudomonas</taxon>
    </lineage>
</organism>